<dbReference type="InterPro" id="IPR035965">
    <property type="entry name" value="PAS-like_dom_sf"/>
</dbReference>
<dbReference type="SMART" id="SM00052">
    <property type="entry name" value="EAL"/>
    <property type="match status" value="1"/>
</dbReference>
<dbReference type="Gene3D" id="3.30.70.270">
    <property type="match status" value="1"/>
</dbReference>
<dbReference type="InterPro" id="IPR001633">
    <property type="entry name" value="EAL_dom"/>
</dbReference>
<feature type="domain" description="EAL" evidence="1">
    <location>
        <begin position="342"/>
        <end position="592"/>
    </location>
</feature>
<dbReference type="Proteomes" id="UP000703590">
    <property type="component" value="Unassembled WGS sequence"/>
</dbReference>
<dbReference type="PROSITE" id="PS50883">
    <property type="entry name" value="EAL"/>
    <property type="match status" value="1"/>
</dbReference>
<organism evidence="3 4">
    <name type="scientific">Sulfurospirillum tamanense</name>
    <dbReference type="NCBI Taxonomy" id="2813362"/>
    <lineage>
        <taxon>Bacteria</taxon>
        <taxon>Pseudomonadati</taxon>
        <taxon>Campylobacterota</taxon>
        <taxon>Epsilonproteobacteria</taxon>
        <taxon>Campylobacterales</taxon>
        <taxon>Sulfurospirillaceae</taxon>
        <taxon>Sulfurospirillum</taxon>
    </lineage>
</organism>
<dbReference type="Pfam" id="PF08448">
    <property type="entry name" value="PAS_4"/>
    <property type="match status" value="1"/>
</dbReference>
<dbReference type="InterPro" id="IPR052155">
    <property type="entry name" value="Biofilm_reg_signaling"/>
</dbReference>
<dbReference type="InterPro" id="IPR043128">
    <property type="entry name" value="Rev_trsase/Diguanyl_cyclase"/>
</dbReference>
<dbReference type="Pfam" id="PF00563">
    <property type="entry name" value="EAL"/>
    <property type="match status" value="1"/>
</dbReference>
<dbReference type="InterPro" id="IPR035919">
    <property type="entry name" value="EAL_sf"/>
</dbReference>
<dbReference type="PANTHER" id="PTHR44757:SF2">
    <property type="entry name" value="BIOFILM ARCHITECTURE MAINTENANCE PROTEIN MBAA"/>
    <property type="match status" value="1"/>
</dbReference>
<reference evidence="4" key="1">
    <citation type="submission" date="2021-02" db="EMBL/GenBank/DDBJ databases">
        <title>Sulfurospirillum tamanensis sp. nov.</title>
        <authorList>
            <person name="Merkel A.Y."/>
        </authorList>
    </citation>
    <scope>NUCLEOTIDE SEQUENCE [LARGE SCALE GENOMIC DNA]</scope>
    <source>
        <strain evidence="4">T05b</strain>
    </source>
</reference>
<protein>
    <submittedName>
        <fullName evidence="3">EAL domain-containing protein</fullName>
    </submittedName>
</protein>
<dbReference type="NCBIfam" id="TIGR00254">
    <property type="entry name" value="GGDEF"/>
    <property type="match status" value="1"/>
</dbReference>
<accession>A0ABS2WRG3</accession>
<dbReference type="SUPFAM" id="SSF55073">
    <property type="entry name" value="Nucleotide cyclase"/>
    <property type="match status" value="1"/>
</dbReference>
<evidence type="ECO:0000259" key="1">
    <source>
        <dbReference type="PROSITE" id="PS50883"/>
    </source>
</evidence>
<dbReference type="NCBIfam" id="TIGR00229">
    <property type="entry name" value="sensory_box"/>
    <property type="match status" value="1"/>
</dbReference>
<dbReference type="Gene3D" id="3.20.20.450">
    <property type="entry name" value="EAL domain"/>
    <property type="match status" value="1"/>
</dbReference>
<dbReference type="PANTHER" id="PTHR44757">
    <property type="entry name" value="DIGUANYLATE CYCLASE DGCP"/>
    <property type="match status" value="1"/>
</dbReference>
<dbReference type="SUPFAM" id="SSF55785">
    <property type="entry name" value="PYP-like sensor domain (PAS domain)"/>
    <property type="match status" value="1"/>
</dbReference>
<dbReference type="SMART" id="SM00267">
    <property type="entry name" value="GGDEF"/>
    <property type="match status" value="1"/>
</dbReference>
<dbReference type="InterPro" id="IPR000014">
    <property type="entry name" value="PAS"/>
</dbReference>
<evidence type="ECO:0000259" key="2">
    <source>
        <dbReference type="PROSITE" id="PS50887"/>
    </source>
</evidence>
<dbReference type="CDD" id="cd01948">
    <property type="entry name" value="EAL"/>
    <property type="match status" value="1"/>
</dbReference>
<gene>
    <name evidence="3" type="ORF">JWV37_05325</name>
</gene>
<feature type="domain" description="GGDEF" evidence="2">
    <location>
        <begin position="197"/>
        <end position="333"/>
    </location>
</feature>
<dbReference type="Gene3D" id="3.30.450.20">
    <property type="entry name" value="PAS domain"/>
    <property type="match status" value="1"/>
</dbReference>
<dbReference type="InterPro" id="IPR000160">
    <property type="entry name" value="GGDEF_dom"/>
</dbReference>
<dbReference type="PROSITE" id="PS50887">
    <property type="entry name" value="GGDEF"/>
    <property type="match status" value="1"/>
</dbReference>
<dbReference type="RefSeq" id="WP_205458737.1">
    <property type="nucleotide sequence ID" value="NZ_JAFHKK010000008.1"/>
</dbReference>
<evidence type="ECO:0000313" key="4">
    <source>
        <dbReference type="Proteomes" id="UP000703590"/>
    </source>
</evidence>
<dbReference type="Pfam" id="PF00990">
    <property type="entry name" value="GGDEF"/>
    <property type="match status" value="1"/>
</dbReference>
<proteinExistence type="predicted"/>
<keyword evidence="4" id="KW-1185">Reference proteome</keyword>
<dbReference type="SUPFAM" id="SSF141868">
    <property type="entry name" value="EAL domain-like"/>
    <property type="match status" value="1"/>
</dbReference>
<dbReference type="EMBL" id="JAFHKK010000008">
    <property type="protein sequence ID" value="MBN2964192.1"/>
    <property type="molecule type" value="Genomic_DNA"/>
</dbReference>
<sequence length="592" mass="66957">MKKPFESPQSLRDKIIGLGEHSIRKHYYTSLQEQFEELERFRAILDQSKEMIFLGKDGFFMDANQTSASFFKLPKEKIIGSAYASLLPACITNKITYLLSEKQYNCALMLETQIKKVPIEFTLQIIPFRDTPYVVLFGTDITERKQAEEEIHRLGNYDPLTHLPNKNMLKERLYGLKQSCSKGQDCGVSCQYQEGCKYSALLLIDLDHFKELNDTEGHNQGDLFLKELTRRLGGLLARGDFLCRFGGDEFIVLMESLHVDLAQAISLVESCAYAIKTSINQPVLLGHTTHLCSSSIGVVIFRKGQQDDVIKQAEIAMYEAKNSGRNTIRFYDPKMQEAIKYKVAIETSLKRALKKNELELYYQPKVDDAQTIIALEALVRWNHPERGFIPPSEFIPLAEENGLIIPLGAWVIKTACLQLARWSLEEKTSSLTIAVNLSIKQLQSDNFVATVERILKSTKCPKGKLIFEITETLFMGDVDAIVSKMRNIKEMGVHFSIDDFGTGYSSLSAIKKIPLDELKIDQSFTQDIKSTDDEAVIIHTIIGMAKNLGLRVVAEGVETNAQFEFLKNAGCHVFQGYLFSKPLPFEALKKIL</sequence>
<reference evidence="3 4" key="2">
    <citation type="submission" date="2021-02" db="EMBL/GenBank/DDBJ databases">
        <title>Sulfurospirillum tamanensis sp. nov.</title>
        <authorList>
            <person name="Frolova A."/>
            <person name="Merkel A."/>
            <person name="Slobodkin A."/>
        </authorList>
    </citation>
    <scope>NUCLEOTIDE SEQUENCE [LARGE SCALE GENOMIC DNA]</scope>
    <source>
        <strain evidence="3 4">T05b</strain>
    </source>
</reference>
<comment type="caution">
    <text evidence="3">The sequence shown here is derived from an EMBL/GenBank/DDBJ whole genome shotgun (WGS) entry which is preliminary data.</text>
</comment>
<name>A0ABS2WRG3_9BACT</name>
<dbReference type="CDD" id="cd01949">
    <property type="entry name" value="GGDEF"/>
    <property type="match status" value="1"/>
</dbReference>
<dbReference type="InterPro" id="IPR029787">
    <property type="entry name" value="Nucleotide_cyclase"/>
</dbReference>
<dbReference type="InterPro" id="IPR013656">
    <property type="entry name" value="PAS_4"/>
</dbReference>
<evidence type="ECO:0000313" key="3">
    <source>
        <dbReference type="EMBL" id="MBN2964192.1"/>
    </source>
</evidence>